<dbReference type="AlphaFoldDB" id="A0A163MD00"/>
<dbReference type="InterPro" id="IPR007110">
    <property type="entry name" value="Ig-like_dom"/>
</dbReference>
<comment type="caution">
    <text evidence="2">The sequence shown here is derived from an EMBL/GenBank/DDBJ whole genome shotgun (WGS) entry which is preliminary data.</text>
</comment>
<organism evidence="2 3">
    <name type="scientific">Didymella rabiei</name>
    <name type="common">Chickpea ascochyta blight fungus</name>
    <name type="synonym">Mycosphaerella rabiei</name>
    <dbReference type="NCBI Taxonomy" id="5454"/>
    <lineage>
        <taxon>Eukaryota</taxon>
        <taxon>Fungi</taxon>
        <taxon>Dikarya</taxon>
        <taxon>Ascomycota</taxon>
        <taxon>Pezizomycotina</taxon>
        <taxon>Dothideomycetes</taxon>
        <taxon>Pleosporomycetidae</taxon>
        <taxon>Pleosporales</taxon>
        <taxon>Pleosporineae</taxon>
        <taxon>Didymellaceae</taxon>
        <taxon>Ascochyta</taxon>
    </lineage>
</organism>
<sequence length="112" mass="11979">MQSATANAPHAHAAASLRQGYVSTNPRAHQVNIAAEAVQIRSGMARIALTCLLRLAGTQHPPTAVRWLFDAKQRSIARSGSRYTAFNGEFLLATATLDVSREPGHALTVQTS</sequence>
<protein>
    <recommendedName>
        <fullName evidence="1">Ig-like domain-containing protein</fullName>
    </recommendedName>
</protein>
<evidence type="ECO:0000313" key="2">
    <source>
        <dbReference type="EMBL" id="KZM28607.1"/>
    </source>
</evidence>
<dbReference type="EMBL" id="JYNV01000009">
    <property type="protein sequence ID" value="KZM28607.1"/>
    <property type="molecule type" value="Genomic_DNA"/>
</dbReference>
<feature type="domain" description="Ig-like" evidence="1">
    <location>
        <begin position="26"/>
        <end position="112"/>
    </location>
</feature>
<evidence type="ECO:0000313" key="3">
    <source>
        <dbReference type="Proteomes" id="UP000076837"/>
    </source>
</evidence>
<accession>A0A163MD00</accession>
<gene>
    <name evidence="2" type="ORF">ST47_g260</name>
</gene>
<proteinExistence type="predicted"/>
<keyword evidence="3" id="KW-1185">Reference proteome</keyword>
<reference evidence="2 3" key="1">
    <citation type="journal article" date="2016" name="Sci. Rep.">
        <title>Draft genome sequencing and secretome analysis of fungal phytopathogen Ascochyta rabiei provides insight into the necrotrophic effector repertoire.</title>
        <authorList>
            <person name="Verma S."/>
            <person name="Gazara R.K."/>
            <person name="Nizam S."/>
            <person name="Parween S."/>
            <person name="Chattopadhyay D."/>
            <person name="Verma P.K."/>
        </authorList>
    </citation>
    <scope>NUCLEOTIDE SEQUENCE [LARGE SCALE GENOMIC DNA]</scope>
    <source>
        <strain evidence="2 3">ArDII</strain>
    </source>
</reference>
<name>A0A163MD00_DIDRA</name>
<evidence type="ECO:0000259" key="1">
    <source>
        <dbReference type="PROSITE" id="PS50835"/>
    </source>
</evidence>
<dbReference type="Proteomes" id="UP000076837">
    <property type="component" value="Unassembled WGS sequence"/>
</dbReference>
<dbReference type="PROSITE" id="PS50835">
    <property type="entry name" value="IG_LIKE"/>
    <property type="match status" value="1"/>
</dbReference>